<comment type="caution">
    <text evidence="1">The sequence shown here is derived from an EMBL/GenBank/DDBJ whole genome shotgun (WGS) entry which is preliminary data.</text>
</comment>
<organism evidence="1 2">
    <name type="scientific">Enterocloster bolteae</name>
    <dbReference type="NCBI Taxonomy" id="208479"/>
    <lineage>
        <taxon>Bacteria</taxon>
        <taxon>Bacillati</taxon>
        <taxon>Bacillota</taxon>
        <taxon>Clostridia</taxon>
        <taxon>Lachnospirales</taxon>
        <taxon>Lachnospiraceae</taxon>
        <taxon>Enterocloster</taxon>
    </lineage>
</organism>
<dbReference type="Proteomes" id="UP000283975">
    <property type="component" value="Unassembled WGS sequence"/>
</dbReference>
<dbReference type="AlphaFoldDB" id="A0A414AT60"/>
<accession>A0A414AT60</accession>
<sequence>MPIITTTTAGYSVKEIQYGGGKKHHGPGNRGFYITPPAGSPIVASYEYPLYPSPHHDTNYSDGDSDEKKNFYETAGNAAVTAALAAVPPAWQPNIAFTWQGTPYSANGFPYRPS</sequence>
<evidence type="ECO:0000313" key="2">
    <source>
        <dbReference type="Proteomes" id="UP000283975"/>
    </source>
</evidence>
<protein>
    <submittedName>
        <fullName evidence="1">Uncharacterized protein</fullName>
    </submittedName>
</protein>
<reference evidence="1 2" key="1">
    <citation type="submission" date="2018-08" db="EMBL/GenBank/DDBJ databases">
        <title>A genome reference for cultivated species of the human gut microbiota.</title>
        <authorList>
            <person name="Zou Y."/>
            <person name="Xue W."/>
            <person name="Luo G."/>
        </authorList>
    </citation>
    <scope>NUCLEOTIDE SEQUENCE [LARGE SCALE GENOMIC DNA]</scope>
    <source>
        <strain evidence="1 2">AM35-14</strain>
    </source>
</reference>
<dbReference type="EMBL" id="QSHZ01000020">
    <property type="protein sequence ID" value="RHC54685.1"/>
    <property type="molecule type" value="Genomic_DNA"/>
</dbReference>
<name>A0A414AT60_9FIRM</name>
<dbReference type="RefSeq" id="WP_038294846.1">
    <property type="nucleotide sequence ID" value="NZ_CBCSIM010000025.1"/>
</dbReference>
<proteinExistence type="predicted"/>
<gene>
    <name evidence="1" type="ORF">DW839_18485</name>
</gene>
<evidence type="ECO:0000313" key="1">
    <source>
        <dbReference type="EMBL" id="RHC54685.1"/>
    </source>
</evidence>